<dbReference type="Pfam" id="PF00159">
    <property type="entry name" value="Hormone_3"/>
    <property type="match status" value="1"/>
</dbReference>
<dbReference type="GO" id="GO:0005576">
    <property type="term" value="C:extracellular region"/>
    <property type="evidence" value="ECO:0007669"/>
    <property type="project" value="UniProtKB-SubCell"/>
</dbReference>
<dbReference type="GO" id="GO:0005179">
    <property type="term" value="F:hormone activity"/>
    <property type="evidence" value="ECO:0007669"/>
    <property type="project" value="InterPro"/>
</dbReference>
<evidence type="ECO:0000313" key="7">
    <source>
        <dbReference type="EMBL" id="KOC66522.1"/>
    </source>
</evidence>
<evidence type="ECO:0000256" key="3">
    <source>
        <dbReference type="ARBA" id="ARBA00022525"/>
    </source>
</evidence>
<evidence type="ECO:0000256" key="5">
    <source>
        <dbReference type="SAM" id="MobiDB-lite"/>
    </source>
</evidence>
<keyword evidence="8" id="KW-1185">Reference proteome</keyword>
<accession>A0A0L7R6K3</accession>
<evidence type="ECO:0000256" key="2">
    <source>
        <dbReference type="ARBA" id="ARBA00010022"/>
    </source>
</evidence>
<gene>
    <name evidence="7" type="ORF">WH47_08915</name>
</gene>
<dbReference type="InterPro" id="IPR001955">
    <property type="entry name" value="Pancreatic_hormone-like"/>
</dbReference>
<dbReference type="GO" id="GO:0007218">
    <property type="term" value="P:neuropeptide signaling pathway"/>
    <property type="evidence" value="ECO:0007669"/>
    <property type="project" value="UniProtKB-KW"/>
</dbReference>
<proteinExistence type="inferred from homology"/>
<evidence type="ECO:0000313" key="8">
    <source>
        <dbReference type="Proteomes" id="UP000053825"/>
    </source>
</evidence>
<comment type="subcellular location">
    <subcellularLocation>
        <location evidence="1">Secreted</location>
    </subcellularLocation>
</comment>
<feature type="chain" id="PRO_5005575050" evidence="6">
    <location>
        <begin position="26"/>
        <end position="144"/>
    </location>
</feature>
<sequence>MQSYSNIVYLSLALVVVGITVTVHGEPEPMARPTRPEVFTSPEELRRYLDHVSDYYSLSGKARYGKRGNTVSSTPEVNHILDTMRTILENSQRSQHARLEKRKQEDSRFSGELESSDDGKLASRVDLRPCHVLDIVDKYYDDVQ</sequence>
<dbReference type="STRING" id="597456.A0A0L7R6K3"/>
<keyword evidence="7" id="KW-0527">Neuropeptide</keyword>
<reference evidence="7 8" key="1">
    <citation type="submission" date="2015-07" db="EMBL/GenBank/DDBJ databases">
        <title>The genome of Habropoda laboriosa.</title>
        <authorList>
            <person name="Pan H."/>
            <person name="Kapheim K."/>
        </authorList>
    </citation>
    <scope>NUCLEOTIDE SEQUENCE [LARGE SCALE GENOMIC DNA]</scope>
    <source>
        <strain evidence="7">0110345459</strain>
    </source>
</reference>
<feature type="signal peptide" evidence="6">
    <location>
        <begin position="1"/>
        <end position="25"/>
    </location>
</feature>
<keyword evidence="6" id="KW-0732">Signal</keyword>
<feature type="region of interest" description="Disordered" evidence="5">
    <location>
        <begin position="91"/>
        <end position="121"/>
    </location>
</feature>
<dbReference type="SMART" id="SM00309">
    <property type="entry name" value="PAH"/>
    <property type="match status" value="1"/>
</dbReference>
<evidence type="ECO:0000256" key="6">
    <source>
        <dbReference type="SAM" id="SignalP"/>
    </source>
</evidence>
<dbReference type="Proteomes" id="UP000053825">
    <property type="component" value="Unassembled WGS sequence"/>
</dbReference>
<dbReference type="OrthoDB" id="9972427at2759"/>
<comment type="similarity">
    <text evidence="2 4">Belongs to the NPY family.</text>
</comment>
<keyword evidence="3" id="KW-0964">Secreted</keyword>
<feature type="compositionally biased region" description="Basic and acidic residues" evidence="5">
    <location>
        <begin position="102"/>
        <end position="121"/>
    </location>
</feature>
<organism evidence="7 8">
    <name type="scientific">Habropoda laboriosa</name>
    <dbReference type="NCBI Taxonomy" id="597456"/>
    <lineage>
        <taxon>Eukaryota</taxon>
        <taxon>Metazoa</taxon>
        <taxon>Ecdysozoa</taxon>
        <taxon>Arthropoda</taxon>
        <taxon>Hexapoda</taxon>
        <taxon>Insecta</taxon>
        <taxon>Pterygota</taxon>
        <taxon>Neoptera</taxon>
        <taxon>Endopterygota</taxon>
        <taxon>Hymenoptera</taxon>
        <taxon>Apocrita</taxon>
        <taxon>Aculeata</taxon>
        <taxon>Apoidea</taxon>
        <taxon>Anthophila</taxon>
        <taxon>Apidae</taxon>
        <taxon>Habropoda</taxon>
    </lineage>
</organism>
<evidence type="ECO:0000256" key="4">
    <source>
        <dbReference type="RuleBase" id="RU000656"/>
    </source>
</evidence>
<evidence type="ECO:0000256" key="1">
    <source>
        <dbReference type="ARBA" id="ARBA00004613"/>
    </source>
</evidence>
<dbReference type="PROSITE" id="PS50276">
    <property type="entry name" value="PANCREATIC_HORMONE_2"/>
    <property type="match status" value="1"/>
</dbReference>
<protein>
    <submittedName>
        <fullName evidence="7">Pro-neuropeptide Y</fullName>
    </submittedName>
</protein>
<dbReference type="EMBL" id="KQ414646">
    <property type="protein sequence ID" value="KOC66522.1"/>
    <property type="molecule type" value="Genomic_DNA"/>
</dbReference>
<name>A0A0L7R6K3_9HYME</name>
<dbReference type="AlphaFoldDB" id="A0A0L7R6K3"/>